<evidence type="ECO:0000313" key="5">
    <source>
        <dbReference type="RefSeq" id="XP_018087655.1"/>
    </source>
</evidence>
<dbReference type="Pfam" id="PF00149">
    <property type="entry name" value="Metallophos"/>
    <property type="match status" value="1"/>
</dbReference>
<dbReference type="PANTHER" id="PTHR14795">
    <property type="entry name" value="HELICASE RELATED"/>
    <property type="match status" value="1"/>
</dbReference>
<keyword evidence="4" id="KW-1185">Reference proteome</keyword>
<dbReference type="Xenbase" id="XB-GENE-6252457">
    <property type="gene designation" value="tmem62.S"/>
</dbReference>
<dbReference type="PaxDb" id="8355-A0A1L8EZT1"/>
<dbReference type="CDD" id="cd07401">
    <property type="entry name" value="MPP_TMEM62_N"/>
    <property type="match status" value="1"/>
</dbReference>
<dbReference type="Bgee" id="779354">
    <property type="expression patterns" value="Expressed in blastula and 19 other cell types or tissues"/>
</dbReference>
<feature type="domain" description="TMEM62 C-terminal" evidence="3">
    <location>
        <begin position="437"/>
        <end position="570"/>
    </location>
</feature>
<dbReference type="CTD" id="779354"/>
<dbReference type="PANTHER" id="PTHR14795:SF0">
    <property type="entry name" value="TRANSMEMBRANE PROTEIN 62"/>
    <property type="match status" value="1"/>
</dbReference>
<dbReference type="InterPro" id="IPR041871">
    <property type="entry name" value="MPP_TMEM62"/>
</dbReference>
<dbReference type="InterPro" id="IPR029052">
    <property type="entry name" value="Metallo-depent_PP-like"/>
</dbReference>
<sequence>MVALRCRITMLKLVGGLLLAGLLTHILGWYSTIGSRARLQRRHFVNDRGPVLGSELSNLFWAVQVTDIHVSKFLDPLRVTEFEAFCMESLPVINPALVLATGDLTDAKTKDRLGSDQFEDEWKVYQSVLKKSGILKRTKWIDIRGNHDSFNIPDLRSIKNFYRKYSAWQKEGSFHYVHDTPFGNYSFICIDATLTPGPKRPYNFFGIIDKEQMHTLSRLAMESHYSNQTVWFGHYPTSTIVSVSPGVRAVMSSAVAYMCGHLHTLGGIAPVLHSQHKQGTLELELGDWMHNRRYRIFAFDHDLFSFVDLVYNDWPAILITNPKSALYSNPAQEPTRRILHSTHIRILTFSTSPITSVRVSIDGSELGEASLSSGPLYTLKWNPDNYQTGIHEISVVVQDADGRSQTRSHLFSLEDGISLGFPLIPSLILLTDHYILAQVLFFLSVLSQIILLIIFRYKRRPILRGPQGFIALTSFSMHVLSKTNLFFYSVLLLSIYTAVGPWFVGEIIDGHIGVCFAFGVIVGGNFVQGSLTYFVAITQMVFFNVPMTAYLCWCLFLRCKGHGFCSHFRHSRKIVCLPVYLFVILIFAWQMYSCIFLAMTYGTLAAFLSPMKLWLVVATVALGRKVWGFSTPQLRSYIGELKNCQSS</sequence>
<dbReference type="InterPro" id="IPR056229">
    <property type="entry name" value="Ig_TMM62"/>
</dbReference>
<evidence type="ECO:0000259" key="3">
    <source>
        <dbReference type="Pfam" id="PF24394"/>
    </source>
</evidence>
<dbReference type="OrthoDB" id="27234at2759"/>
<dbReference type="AGR" id="Xenbase:XB-GENE-6252457"/>
<dbReference type="OMA" id="VEWQTYH"/>
<protein>
    <submittedName>
        <fullName evidence="5">Transmembrane protein 62 S homeolog isoform X1</fullName>
    </submittedName>
</protein>
<name>A0A1L8EZT1_XENLA</name>
<organism evidence="4 5">
    <name type="scientific">Xenopus laevis</name>
    <name type="common">African clawed frog</name>
    <dbReference type="NCBI Taxonomy" id="8355"/>
    <lineage>
        <taxon>Eukaryota</taxon>
        <taxon>Metazoa</taxon>
        <taxon>Chordata</taxon>
        <taxon>Craniata</taxon>
        <taxon>Vertebrata</taxon>
        <taxon>Euteleostomi</taxon>
        <taxon>Amphibia</taxon>
        <taxon>Batrachia</taxon>
        <taxon>Anura</taxon>
        <taxon>Pipoidea</taxon>
        <taxon>Pipidae</taxon>
        <taxon>Xenopodinae</taxon>
        <taxon>Xenopus</taxon>
        <taxon>Xenopus</taxon>
    </lineage>
</organism>
<gene>
    <name evidence="5 6" type="primary">tmem62.S</name>
    <name evidence="5" type="synonym">tmem62</name>
</gene>
<feature type="domain" description="TMEM62 Ig-like" evidence="2">
    <location>
        <begin position="313"/>
        <end position="414"/>
    </location>
</feature>
<dbReference type="Gene3D" id="3.60.21.10">
    <property type="match status" value="1"/>
</dbReference>
<reference evidence="5" key="1">
    <citation type="submission" date="2025-08" db="UniProtKB">
        <authorList>
            <consortium name="RefSeq"/>
        </authorList>
    </citation>
    <scope>IDENTIFICATION</scope>
    <source>
        <strain evidence="5">J_2021</strain>
        <tissue evidence="5">Erythrocytes</tissue>
    </source>
</reference>
<dbReference type="InterPro" id="IPR056230">
    <property type="entry name" value="TMEM62_C"/>
</dbReference>
<evidence type="ECO:0000259" key="1">
    <source>
        <dbReference type="Pfam" id="PF00149"/>
    </source>
</evidence>
<evidence type="ECO:0000313" key="6">
    <source>
        <dbReference type="Xenbase" id="XB-GENE-6252457"/>
    </source>
</evidence>
<dbReference type="Pfam" id="PF24394">
    <property type="entry name" value="TMEM62_C"/>
    <property type="match status" value="1"/>
</dbReference>
<dbReference type="GO" id="GO:0016787">
    <property type="term" value="F:hydrolase activity"/>
    <property type="evidence" value="ECO:0007669"/>
    <property type="project" value="InterPro"/>
</dbReference>
<dbReference type="Pfam" id="PF24384">
    <property type="entry name" value="Ig_TMM62"/>
    <property type="match status" value="1"/>
</dbReference>
<dbReference type="GeneID" id="779354"/>
<dbReference type="AlphaFoldDB" id="A0A1L8EZT1"/>
<feature type="domain" description="Calcineurin-like phosphoesterase" evidence="1">
    <location>
        <begin position="63"/>
        <end position="263"/>
    </location>
</feature>
<evidence type="ECO:0000313" key="4">
    <source>
        <dbReference type="Proteomes" id="UP000186698"/>
    </source>
</evidence>
<dbReference type="Proteomes" id="UP000186698">
    <property type="component" value="Chromosome 8S"/>
</dbReference>
<dbReference type="STRING" id="8355.A0A1L8EZT1"/>
<dbReference type="RefSeq" id="XP_018087655.1">
    <property type="nucleotide sequence ID" value="XM_018232166.2"/>
</dbReference>
<proteinExistence type="predicted"/>
<accession>A0A1L8EZT1</accession>
<evidence type="ECO:0000259" key="2">
    <source>
        <dbReference type="Pfam" id="PF24384"/>
    </source>
</evidence>
<dbReference type="InterPro" id="IPR004843">
    <property type="entry name" value="Calcineurin-like_PHP"/>
</dbReference>
<dbReference type="SUPFAM" id="SSF56300">
    <property type="entry name" value="Metallo-dependent phosphatases"/>
    <property type="match status" value="1"/>
</dbReference>
<keyword evidence="5" id="KW-0812">Transmembrane</keyword>
<keyword evidence="5" id="KW-0472">Membrane</keyword>